<comment type="similarity">
    <text evidence="1">Belongs to the beta-class carbonic anhydrase family.</text>
</comment>
<dbReference type="PANTHER" id="PTHR11002">
    <property type="entry name" value="CARBONIC ANHYDRASE"/>
    <property type="match status" value="1"/>
</dbReference>
<dbReference type="PANTHER" id="PTHR11002:SF79">
    <property type="entry name" value="CARBONIC ANHYDRASE 2"/>
    <property type="match status" value="1"/>
</dbReference>
<keyword evidence="5" id="KW-1185">Reference proteome</keyword>
<sequence length="204" mass="21599">MPFRKIPRDAWAHLEAGNARFASDSPEHPNTNAYRRAELRSGQAPFAAVLACSDSRVPVEMLFDVGLGDLFVIRTAGGCVDAAVTGSLEYAVKSLGVSLIVVLSHESCGAIGAAASSFEEGDLPADLTRVFVEKIAPSVLAAKRAGRDDRAGIEEVHAEVTAEHIMARIPTLESKVADGSLGVVAARYRLEDGRVTSVQEHFAG</sequence>
<accession>A0A1N7J6J8</accession>
<evidence type="ECO:0000256" key="2">
    <source>
        <dbReference type="ARBA" id="ARBA00024993"/>
    </source>
</evidence>
<dbReference type="AlphaFoldDB" id="A0A1N7J6J8"/>
<keyword evidence="3" id="KW-0479">Metal-binding</keyword>
<dbReference type="CDD" id="cd03378">
    <property type="entry name" value="beta_CA_cladeC"/>
    <property type="match status" value="1"/>
</dbReference>
<evidence type="ECO:0000256" key="1">
    <source>
        <dbReference type="ARBA" id="ARBA00006217"/>
    </source>
</evidence>
<comment type="cofactor">
    <cofactor evidence="3">
        <name>Zn(2+)</name>
        <dbReference type="ChEBI" id="CHEBI:29105"/>
    </cofactor>
    <text evidence="3">Binds 1 zinc ion per subunit.</text>
</comment>
<dbReference type="GO" id="GO:0004089">
    <property type="term" value="F:carbonate dehydratase activity"/>
    <property type="evidence" value="ECO:0007669"/>
    <property type="project" value="InterPro"/>
</dbReference>
<proteinExistence type="inferred from homology"/>
<feature type="binding site" evidence="3">
    <location>
        <position position="108"/>
    </location>
    <ligand>
        <name>Zn(2+)</name>
        <dbReference type="ChEBI" id="CHEBI:29105"/>
    </ligand>
</feature>
<dbReference type="EMBL" id="FTOF01000004">
    <property type="protein sequence ID" value="SIS44939.1"/>
    <property type="molecule type" value="Genomic_DNA"/>
</dbReference>
<dbReference type="Pfam" id="PF00484">
    <property type="entry name" value="Pro_CA"/>
    <property type="match status" value="1"/>
</dbReference>
<evidence type="ECO:0000256" key="3">
    <source>
        <dbReference type="PIRSR" id="PIRSR601765-1"/>
    </source>
</evidence>
<dbReference type="InterPro" id="IPR001765">
    <property type="entry name" value="Carbonic_anhydrase"/>
</dbReference>
<dbReference type="RefSeq" id="WP_076598975.1">
    <property type="nucleotide sequence ID" value="NZ_CP046976.1"/>
</dbReference>
<protein>
    <submittedName>
        <fullName evidence="4">Carbonic anhydrase</fullName>
    </submittedName>
</protein>
<name>A0A1N7J6J8_9CORY</name>
<feature type="binding site" evidence="3">
    <location>
        <position position="52"/>
    </location>
    <ligand>
        <name>Zn(2+)</name>
        <dbReference type="ChEBI" id="CHEBI:29105"/>
    </ligand>
</feature>
<dbReference type="GO" id="GO:0008270">
    <property type="term" value="F:zinc ion binding"/>
    <property type="evidence" value="ECO:0007669"/>
    <property type="project" value="InterPro"/>
</dbReference>
<feature type="binding site" evidence="3">
    <location>
        <position position="54"/>
    </location>
    <ligand>
        <name>Zn(2+)</name>
        <dbReference type="ChEBI" id="CHEBI:29105"/>
    </ligand>
</feature>
<feature type="binding site" evidence="3">
    <location>
        <position position="105"/>
    </location>
    <ligand>
        <name>Zn(2+)</name>
        <dbReference type="ChEBI" id="CHEBI:29105"/>
    </ligand>
</feature>
<reference evidence="5" key="1">
    <citation type="submission" date="2017-01" db="EMBL/GenBank/DDBJ databases">
        <authorList>
            <person name="Varghese N."/>
            <person name="Submissions S."/>
        </authorList>
    </citation>
    <scope>NUCLEOTIDE SEQUENCE [LARGE SCALE GENOMIC DNA]</scope>
    <source>
        <strain evidence="5">DSM 44531</strain>
    </source>
</reference>
<evidence type="ECO:0000313" key="4">
    <source>
        <dbReference type="EMBL" id="SIS44939.1"/>
    </source>
</evidence>
<dbReference type="OrthoDB" id="9797527at2"/>
<organism evidence="4 5">
    <name type="scientific">Corynebacterium appendicis CIP 107643</name>
    <dbReference type="NCBI Taxonomy" id="1161099"/>
    <lineage>
        <taxon>Bacteria</taxon>
        <taxon>Bacillati</taxon>
        <taxon>Actinomycetota</taxon>
        <taxon>Actinomycetes</taxon>
        <taxon>Mycobacteriales</taxon>
        <taxon>Corynebacteriaceae</taxon>
        <taxon>Corynebacterium</taxon>
    </lineage>
</organism>
<dbReference type="SMART" id="SM00947">
    <property type="entry name" value="Pro_CA"/>
    <property type="match status" value="1"/>
</dbReference>
<comment type="function">
    <text evidence="2">Catalyzes the reversible hydration of carbon dioxide to form bicarbonate.</text>
</comment>
<evidence type="ECO:0000313" key="5">
    <source>
        <dbReference type="Proteomes" id="UP000186292"/>
    </source>
</evidence>
<dbReference type="InterPro" id="IPR036874">
    <property type="entry name" value="Carbonic_anhydrase_sf"/>
</dbReference>
<dbReference type="Gene3D" id="3.40.1050.10">
    <property type="entry name" value="Carbonic anhydrase"/>
    <property type="match status" value="1"/>
</dbReference>
<dbReference type="STRING" id="1161099.SAMN05444817_10465"/>
<keyword evidence="3" id="KW-0862">Zinc</keyword>
<dbReference type="Proteomes" id="UP000186292">
    <property type="component" value="Unassembled WGS sequence"/>
</dbReference>
<gene>
    <name evidence="4" type="ORF">SAMN05444817_10465</name>
</gene>
<dbReference type="SUPFAM" id="SSF53056">
    <property type="entry name" value="beta-carbonic anhydrase, cab"/>
    <property type="match status" value="1"/>
</dbReference>